<name>A0A7W7GNN4_9MICC</name>
<evidence type="ECO:0000256" key="5">
    <source>
        <dbReference type="SAM" id="MobiDB-lite"/>
    </source>
</evidence>
<dbReference type="EC" id="2.7.7.7" evidence="4"/>
<dbReference type="GO" id="GO:0000287">
    <property type="term" value="F:magnesium ion binding"/>
    <property type="evidence" value="ECO:0007669"/>
    <property type="project" value="UniProtKB-UniRule"/>
</dbReference>
<dbReference type="GO" id="GO:0005829">
    <property type="term" value="C:cytosol"/>
    <property type="evidence" value="ECO:0007669"/>
    <property type="project" value="TreeGrafter"/>
</dbReference>
<dbReference type="InterPro" id="IPR022880">
    <property type="entry name" value="DNApol_IV"/>
</dbReference>
<dbReference type="EMBL" id="JACHNA010000001">
    <property type="protein sequence ID" value="MBB4735445.1"/>
    <property type="molecule type" value="Genomic_DNA"/>
</dbReference>
<feature type="region of interest" description="Disordered" evidence="5">
    <location>
        <begin position="362"/>
        <end position="415"/>
    </location>
</feature>
<keyword evidence="4" id="KW-0238">DNA-binding</keyword>
<accession>A0A7W7GNN4</accession>
<dbReference type="RefSeq" id="WP_158496081.1">
    <property type="nucleotide sequence ID" value="NZ_JACHNA010000001.1"/>
</dbReference>
<dbReference type="GO" id="GO:0009432">
    <property type="term" value="P:SOS response"/>
    <property type="evidence" value="ECO:0007669"/>
    <property type="project" value="TreeGrafter"/>
</dbReference>
<feature type="binding site" evidence="4">
    <location>
        <position position="111"/>
    </location>
    <ligand>
        <name>Mg(2+)</name>
        <dbReference type="ChEBI" id="CHEBI:18420"/>
    </ligand>
</feature>
<feature type="site" description="Substrate discrimination" evidence="4">
    <location>
        <position position="22"/>
    </location>
</feature>
<keyword evidence="4" id="KW-0235">DNA replication</keyword>
<keyword evidence="4" id="KW-0479">Metal-binding</keyword>
<keyword evidence="4" id="KW-0515">Mutator protein</keyword>
<evidence type="ECO:0000256" key="1">
    <source>
        <dbReference type="ARBA" id="ARBA00010945"/>
    </source>
</evidence>
<evidence type="ECO:0000256" key="4">
    <source>
        <dbReference type="HAMAP-Rule" id="MF_01113"/>
    </source>
</evidence>
<comment type="similarity">
    <text evidence="1 4">Belongs to the DNA polymerase type-Y family.</text>
</comment>
<dbReference type="SUPFAM" id="SSF100879">
    <property type="entry name" value="Lesion bypass DNA polymerase (Y-family), little finger domain"/>
    <property type="match status" value="1"/>
</dbReference>
<dbReference type="Gene3D" id="1.10.150.20">
    <property type="entry name" value="5' to 3' exonuclease, C-terminal subdomain"/>
    <property type="match status" value="1"/>
</dbReference>
<dbReference type="GO" id="GO:0006261">
    <property type="term" value="P:DNA-templated DNA replication"/>
    <property type="evidence" value="ECO:0007669"/>
    <property type="project" value="UniProtKB-UniRule"/>
</dbReference>
<feature type="domain" description="UmuC" evidence="6">
    <location>
        <begin position="13"/>
        <end position="193"/>
    </location>
</feature>
<evidence type="ECO:0000259" key="6">
    <source>
        <dbReference type="PROSITE" id="PS50173"/>
    </source>
</evidence>
<dbReference type="GO" id="GO:0003684">
    <property type="term" value="F:damaged DNA binding"/>
    <property type="evidence" value="ECO:0007669"/>
    <property type="project" value="InterPro"/>
</dbReference>
<comment type="catalytic activity">
    <reaction evidence="3 4">
        <text>DNA(n) + a 2'-deoxyribonucleoside 5'-triphosphate = DNA(n+1) + diphosphate</text>
        <dbReference type="Rhea" id="RHEA:22508"/>
        <dbReference type="Rhea" id="RHEA-COMP:17339"/>
        <dbReference type="Rhea" id="RHEA-COMP:17340"/>
        <dbReference type="ChEBI" id="CHEBI:33019"/>
        <dbReference type="ChEBI" id="CHEBI:61560"/>
        <dbReference type="ChEBI" id="CHEBI:173112"/>
        <dbReference type="EC" id="2.7.7.7"/>
    </reaction>
</comment>
<reference evidence="7 8" key="1">
    <citation type="submission" date="2020-08" db="EMBL/GenBank/DDBJ databases">
        <title>Sequencing the genomes of 1000 actinobacteria strains.</title>
        <authorList>
            <person name="Klenk H.-P."/>
        </authorList>
    </citation>
    <scope>NUCLEOTIDE SEQUENCE [LARGE SCALE GENOMIC DNA]</scope>
    <source>
        <strain evidence="7 8">DSM 23974</strain>
    </source>
</reference>
<dbReference type="PROSITE" id="PS50173">
    <property type="entry name" value="UMUC"/>
    <property type="match status" value="1"/>
</dbReference>
<dbReference type="AlphaFoldDB" id="A0A7W7GNN4"/>
<dbReference type="InterPro" id="IPR043502">
    <property type="entry name" value="DNA/RNA_pol_sf"/>
</dbReference>
<evidence type="ECO:0000313" key="8">
    <source>
        <dbReference type="Proteomes" id="UP000540191"/>
    </source>
</evidence>
<dbReference type="PANTHER" id="PTHR11076">
    <property type="entry name" value="DNA REPAIR POLYMERASE UMUC / TRANSFERASE FAMILY MEMBER"/>
    <property type="match status" value="1"/>
</dbReference>
<feature type="region of interest" description="Disordered" evidence="5">
    <location>
        <begin position="235"/>
        <end position="261"/>
    </location>
</feature>
<dbReference type="Proteomes" id="UP000540191">
    <property type="component" value="Unassembled WGS sequence"/>
</dbReference>
<keyword evidence="4 7" id="KW-0548">Nucleotidyltransferase</keyword>
<dbReference type="InterPro" id="IPR017961">
    <property type="entry name" value="DNA_pol_Y-fam_little_finger"/>
</dbReference>
<evidence type="ECO:0000313" key="7">
    <source>
        <dbReference type="EMBL" id="MBB4735445.1"/>
    </source>
</evidence>
<dbReference type="InterPro" id="IPR001126">
    <property type="entry name" value="UmuC"/>
</dbReference>
<feature type="binding site" evidence="4">
    <location>
        <position position="17"/>
    </location>
    <ligand>
        <name>Mg(2+)</name>
        <dbReference type="ChEBI" id="CHEBI:18420"/>
    </ligand>
</feature>
<dbReference type="InterPro" id="IPR050116">
    <property type="entry name" value="DNA_polymerase-Y"/>
</dbReference>
<sequence>MRSTLAPPREASILHVDMDAFFLSVELRERPELSGMPTAVAGEGLRAVVLSASYEARRFGVRSAMPVGHARRLCPQLRLLAPHREKYLAVSRQVMQVLGEVTPVLEQLSIDEAFLDVSGARRRLGPPEAIAGRIRERVRAETGLACSVGGAPVKFAAKMASEAAKPDGMLVVPGERLVEFLHPLPVGRLWGVGPVLADRLTRRGVETIGDLAACDPAWLRARFGEHGARLTELAAGRDPRPVGPREPARSVGQDKTFDHDPEDPAEIDGHVLRLAHAVASRLRAAGTMASAVTVRVKDQQGAVRSRTARLTEPTNLAAVLYEPARRAVRALLSERRHPVRLLGLRAERLGSVGHGQAQPALFAAGPDADGGSDVDPRRWGRAEQALDDVRRRFPSAALGPATLLDPSVADEGERS</sequence>
<dbReference type="CDD" id="cd03586">
    <property type="entry name" value="PolY_Pol_IV_kappa"/>
    <property type="match status" value="1"/>
</dbReference>
<dbReference type="Pfam" id="PF11799">
    <property type="entry name" value="IMS_C"/>
    <property type="match status" value="1"/>
</dbReference>
<keyword evidence="4" id="KW-0460">Magnesium</keyword>
<keyword evidence="4" id="KW-0234">DNA repair</keyword>
<dbReference type="PANTHER" id="PTHR11076:SF33">
    <property type="entry name" value="DNA POLYMERASE KAPPA"/>
    <property type="match status" value="1"/>
</dbReference>
<dbReference type="SUPFAM" id="SSF56672">
    <property type="entry name" value="DNA/RNA polymerases"/>
    <property type="match status" value="1"/>
</dbReference>
<keyword evidence="4" id="KW-0963">Cytoplasm</keyword>
<gene>
    <name evidence="4" type="primary">dinB</name>
    <name evidence="7" type="ORF">HDA30_000953</name>
</gene>
<keyword evidence="8" id="KW-1185">Reference proteome</keyword>
<keyword evidence="4" id="KW-0227">DNA damage</keyword>
<dbReference type="Pfam" id="PF11798">
    <property type="entry name" value="IMS_HHH"/>
    <property type="match status" value="1"/>
</dbReference>
<dbReference type="Pfam" id="PF00817">
    <property type="entry name" value="IMS"/>
    <property type="match status" value="1"/>
</dbReference>
<dbReference type="GO" id="GO:0006281">
    <property type="term" value="P:DNA repair"/>
    <property type="evidence" value="ECO:0007669"/>
    <property type="project" value="UniProtKB-UniRule"/>
</dbReference>
<evidence type="ECO:0000256" key="2">
    <source>
        <dbReference type="ARBA" id="ARBA00025589"/>
    </source>
</evidence>
<dbReference type="Gene3D" id="3.30.70.270">
    <property type="match status" value="1"/>
</dbReference>
<dbReference type="NCBIfam" id="NF002677">
    <property type="entry name" value="PRK02406.1"/>
    <property type="match status" value="1"/>
</dbReference>
<protein>
    <recommendedName>
        <fullName evidence="4">DNA polymerase IV</fullName>
        <shortName evidence="4">Pol IV</shortName>
        <ecNumber evidence="4">2.7.7.7</ecNumber>
    </recommendedName>
</protein>
<dbReference type="GO" id="GO:0042276">
    <property type="term" value="P:error-prone translesion synthesis"/>
    <property type="evidence" value="ECO:0007669"/>
    <property type="project" value="TreeGrafter"/>
</dbReference>
<comment type="cofactor">
    <cofactor evidence="4">
        <name>Mg(2+)</name>
        <dbReference type="ChEBI" id="CHEBI:18420"/>
    </cofactor>
    <text evidence="4">Binds 2 magnesium ions per subunit.</text>
</comment>
<keyword evidence="4 7" id="KW-0808">Transferase</keyword>
<comment type="function">
    <text evidence="2 4">Poorly processive, error-prone DNA polymerase involved in untargeted mutagenesis. Copies undamaged DNA at stalled replication forks, which arise in vivo from mismatched or misaligned primer ends. These misaligned primers can be extended by PolIV. Exhibits no 3'-5' exonuclease (proofreading) activity. May be involved in translesional synthesis, in conjunction with the beta clamp from PolIII.</text>
</comment>
<dbReference type="Gene3D" id="3.30.1490.100">
    <property type="entry name" value="DNA polymerase, Y-family, little finger domain"/>
    <property type="match status" value="1"/>
</dbReference>
<keyword evidence="4" id="KW-0239">DNA-directed DNA polymerase</keyword>
<proteinExistence type="inferred from homology"/>
<dbReference type="GO" id="GO:0003887">
    <property type="term" value="F:DNA-directed DNA polymerase activity"/>
    <property type="evidence" value="ECO:0007669"/>
    <property type="project" value="UniProtKB-UniRule"/>
</dbReference>
<dbReference type="InterPro" id="IPR036775">
    <property type="entry name" value="DNA_pol_Y-fam_lit_finger_sf"/>
</dbReference>
<dbReference type="InterPro" id="IPR024728">
    <property type="entry name" value="PolY_HhH_motif"/>
</dbReference>
<dbReference type="Gene3D" id="3.40.1170.60">
    <property type="match status" value="1"/>
</dbReference>
<organism evidence="7 8">
    <name type="scientific">Micrococcus cohnii</name>
    <dbReference type="NCBI Taxonomy" id="993416"/>
    <lineage>
        <taxon>Bacteria</taxon>
        <taxon>Bacillati</taxon>
        <taxon>Actinomycetota</taxon>
        <taxon>Actinomycetes</taxon>
        <taxon>Micrococcales</taxon>
        <taxon>Micrococcaceae</taxon>
        <taxon>Micrococcus</taxon>
    </lineage>
</organism>
<dbReference type="InterPro" id="IPR043128">
    <property type="entry name" value="Rev_trsase/Diguanyl_cyclase"/>
</dbReference>
<comment type="caution">
    <text evidence="7">The sequence shown here is derived from an EMBL/GenBank/DDBJ whole genome shotgun (WGS) entry which is preliminary data.</text>
</comment>
<evidence type="ECO:0000256" key="3">
    <source>
        <dbReference type="ARBA" id="ARBA00049244"/>
    </source>
</evidence>
<comment type="subunit">
    <text evidence="4">Monomer.</text>
</comment>
<comment type="subcellular location">
    <subcellularLocation>
        <location evidence="4">Cytoplasm</location>
    </subcellularLocation>
</comment>
<dbReference type="HAMAP" id="MF_01113">
    <property type="entry name" value="DNApol_IV"/>
    <property type="match status" value="1"/>
</dbReference>
<feature type="active site" evidence="4">
    <location>
        <position position="112"/>
    </location>
</feature>